<reference evidence="2" key="3">
    <citation type="submission" date="2015-06" db="UniProtKB">
        <authorList>
            <consortium name="EnsemblMetazoa"/>
        </authorList>
    </citation>
    <scope>IDENTIFICATION</scope>
</reference>
<evidence type="ECO:0000313" key="3">
    <source>
        <dbReference type="Proteomes" id="UP000015101"/>
    </source>
</evidence>
<dbReference type="KEGG" id="hro:HELRODRAFT_69484"/>
<dbReference type="EnsemblMetazoa" id="HelroT69484">
    <property type="protein sequence ID" value="HelroP69484"/>
    <property type="gene ID" value="HelroG69484"/>
</dbReference>
<dbReference type="CTD" id="20214356"/>
<gene>
    <name evidence="2" type="primary">20214356</name>
    <name evidence="1" type="ORF">HELRODRAFT_69484</name>
</gene>
<dbReference type="PANTHER" id="PTHR33395:SF22">
    <property type="entry name" value="REVERSE TRANSCRIPTASE DOMAIN-CONTAINING PROTEIN"/>
    <property type="match status" value="1"/>
</dbReference>
<reference evidence="3" key="1">
    <citation type="submission" date="2012-12" db="EMBL/GenBank/DDBJ databases">
        <authorList>
            <person name="Hellsten U."/>
            <person name="Grimwood J."/>
            <person name="Chapman J.A."/>
            <person name="Shapiro H."/>
            <person name="Aerts A."/>
            <person name="Otillar R.P."/>
            <person name="Terry A.Y."/>
            <person name="Boore J.L."/>
            <person name="Simakov O."/>
            <person name="Marletaz F."/>
            <person name="Cho S.-J."/>
            <person name="Edsinger-Gonzales E."/>
            <person name="Havlak P."/>
            <person name="Kuo D.-H."/>
            <person name="Larsson T."/>
            <person name="Lv J."/>
            <person name="Arendt D."/>
            <person name="Savage R."/>
            <person name="Osoegawa K."/>
            <person name="de Jong P."/>
            <person name="Lindberg D.R."/>
            <person name="Seaver E.C."/>
            <person name="Weisblat D.A."/>
            <person name="Putnam N.H."/>
            <person name="Grigoriev I.V."/>
            <person name="Rokhsar D.S."/>
        </authorList>
    </citation>
    <scope>NUCLEOTIDE SEQUENCE</scope>
</reference>
<protein>
    <recommendedName>
        <fullName evidence="4">Reverse transcriptase domain-containing protein</fullName>
    </recommendedName>
</protein>
<dbReference type="RefSeq" id="XP_009028833.1">
    <property type="nucleotide sequence ID" value="XM_009030585.1"/>
</dbReference>
<evidence type="ECO:0000313" key="2">
    <source>
        <dbReference type="EnsemblMetazoa" id="HelroP69484"/>
    </source>
</evidence>
<dbReference type="EMBL" id="KB097639">
    <property type="protein sequence ID" value="ESN92937.1"/>
    <property type="molecule type" value="Genomic_DNA"/>
</dbReference>
<evidence type="ECO:0000313" key="1">
    <source>
        <dbReference type="EMBL" id="ESN92937.1"/>
    </source>
</evidence>
<dbReference type="EMBL" id="AMQM01001930">
    <property type="status" value="NOT_ANNOTATED_CDS"/>
    <property type="molecule type" value="Genomic_DNA"/>
</dbReference>
<dbReference type="AlphaFoldDB" id="T1FZV8"/>
<dbReference type="Proteomes" id="UP000015101">
    <property type="component" value="Unassembled WGS sequence"/>
</dbReference>
<dbReference type="OrthoDB" id="410104at2759"/>
<dbReference type="PANTHER" id="PTHR33395">
    <property type="entry name" value="TRANSCRIPTASE, PUTATIVE-RELATED-RELATED"/>
    <property type="match status" value="1"/>
</dbReference>
<reference evidence="1 3" key="2">
    <citation type="journal article" date="2013" name="Nature">
        <title>Insights into bilaterian evolution from three spiralian genomes.</title>
        <authorList>
            <person name="Simakov O."/>
            <person name="Marletaz F."/>
            <person name="Cho S.J."/>
            <person name="Edsinger-Gonzales E."/>
            <person name="Havlak P."/>
            <person name="Hellsten U."/>
            <person name="Kuo D.H."/>
            <person name="Larsson T."/>
            <person name="Lv J."/>
            <person name="Arendt D."/>
            <person name="Savage R."/>
            <person name="Osoegawa K."/>
            <person name="de Jong P."/>
            <person name="Grimwood J."/>
            <person name="Chapman J.A."/>
            <person name="Shapiro H."/>
            <person name="Aerts A."/>
            <person name="Otillar R.P."/>
            <person name="Terry A.Y."/>
            <person name="Boore J.L."/>
            <person name="Grigoriev I.V."/>
            <person name="Lindberg D.R."/>
            <person name="Seaver E.C."/>
            <person name="Weisblat D.A."/>
            <person name="Putnam N.H."/>
            <person name="Rokhsar D.S."/>
        </authorList>
    </citation>
    <scope>NUCLEOTIDE SEQUENCE</scope>
</reference>
<dbReference type="InParanoid" id="T1FZV8"/>
<dbReference type="STRING" id="6412.T1FZV8"/>
<dbReference type="HOGENOM" id="CLU_2657203_0_0_1"/>
<name>T1FZV8_HELRO</name>
<proteinExistence type="predicted"/>
<organism evidence="2 3">
    <name type="scientific">Helobdella robusta</name>
    <name type="common">Californian leech</name>
    <dbReference type="NCBI Taxonomy" id="6412"/>
    <lineage>
        <taxon>Eukaryota</taxon>
        <taxon>Metazoa</taxon>
        <taxon>Spiralia</taxon>
        <taxon>Lophotrochozoa</taxon>
        <taxon>Annelida</taxon>
        <taxon>Clitellata</taxon>
        <taxon>Hirudinea</taxon>
        <taxon>Rhynchobdellida</taxon>
        <taxon>Glossiphoniidae</taxon>
        <taxon>Helobdella</taxon>
    </lineage>
</organism>
<keyword evidence="3" id="KW-1185">Reference proteome</keyword>
<evidence type="ECO:0008006" key="4">
    <source>
        <dbReference type="Google" id="ProtNLM"/>
    </source>
</evidence>
<sequence>MTLHKLFNKLLATGKIPSNKKNATIVLLFKKGDYCDSENYIPISLTNTACKVLKNIIKKIIVNHFAKNNIIYKSQHEFMEKC</sequence>
<dbReference type="GeneID" id="20214356"/>
<accession>T1FZV8</accession>